<gene>
    <name evidence="7" type="ORF">CHH72_00160</name>
</gene>
<evidence type="ECO:0000256" key="5">
    <source>
        <dbReference type="ARBA" id="ARBA00023136"/>
    </source>
</evidence>
<dbReference type="PANTHER" id="PTHR21716:SF15">
    <property type="entry name" value="TRANSPORT PROTEIN YRRI-RELATED"/>
    <property type="match status" value="1"/>
</dbReference>
<comment type="similarity">
    <text evidence="2">Belongs to the autoinducer-2 exporter (AI-2E) (TC 2.A.86) family.</text>
</comment>
<reference evidence="7 8" key="1">
    <citation type="submission" date="2017-07" db="EMBL/GenBank/DDBJ databases">
        <title>Isolation and whole genome analysis of endospore-forming bacteria from heroin.</title>
        <authorList>
            <person name="Kalinowski J."/>
            <person name="Ahrens B."/>
            <person name="Al-Dilaimi A."/>
            <person name="Winkler A."/>
            <person name="Wibberg D."/>
            <person name="Schleenbecker U."/>
            <person name="Ruckert C."/>
            <person name="Wolfel R."/>
            <person name="Grass G."/>
        </authorList>
    </citation>
    <scope>NUCLEOTIDE SEQUENCE [LARGE SCALE GENOMIC DNA]</scope>
    <source>
        <strain evidence="7 8">7539</strain>
    </source>
</reference>
<comment type="subcellular location">
    <subcellularLocation>
        <location evidence="1">Membrane</location>
        <topology evidence="1">Multi-pass membrane protein</topology>
    </subcellularLocation>
</comment>
<dbReference type="PANTHER" id="PTHR21716">
    <property type="entry name" value="TRANSMEMBRANE PROTEIN"/>
    <property type="match status" value="1"/>
</dbReference>
<dbReference type="RefSeq" id="WP_095325957.1">
    <property type="nucleotide sequence ID" value="NZ_NPCC01000001.1"/>
</dbReference>
<evidence type="ECO:0000256" key="4">
    <source>
        <dbReference type="ARBA" id="ARBA00022989"/>
    </source>
</evidence>
<dbReference type="AlphaFoldDB" id="A0A268P5M9"/>
<feature type="transmembrane region" description="Helical" evidence="6">
    <location>
        <begin position="158"/>
        <end position="180"/>
    </location>
</feature>
<dbReference type="GO" id="GO:0055085">
    <property type="term" value="P:transmembrane transport"/>
    <property type="evidence" value="ECO:0007669"/>
    <property type="project" value="TreeGrafter"/>
</dbReference>
<dbReference type="GO" id="GO:0016020">
    <property type="term" value="C:membrane"/>
    <property type="evidence" value="ECO:0007669"/>
    <property type="project" value="UniProtKB-SubCell"/>
</dbReference>
<evidence type="ECO:0000256" key="3">
    <source>
        <dbReference type="ARBA" id="ARBA00022692"/>
    </source>
</evidence>
<feature type="transmembrane region" description="Helical" evidence="6">
    <location>
        <begin position="273"/>
        <end position="293"/>
    </location>
</feature>
<comment type="caution">
    <text evidence="7">The sequence shown here is derived from an EMBL/GenBank/DDBJ whole genome shotgun (WGS) entry which is preliminary data.</text>
</comment>
<dbReference type="Pfam" id="PF01594">
    <property type="entry name" value="AI-2E_transport"/>
    <property type="match status" value="1"/>
</dbReference>
<name>A0A268P5M9_SHOCL</name>
<feature type="transmembrane region" description="Helical" evidence="6">
    <location>
        <begin position="313"/>
        <end position="340"/>
    </location>
</feature>
<feature type="transmembrane region" description="Helical" evidence="6">
    <location>
        <begin position="244"/>
        <end position="266"/>
    </location>
</feature>
<feature type="transmembrane region" description="Helical" evidence="6">
    <location>
        <begin position="39"/>
        <end position="61"/>
    </location>
</feature>
<dbReference type="InterPro" id="IPR002549">
    <property type="entry name" value="AI-2E-like"/>
</dbReference>
<feature type="transmembrane region" description="Helical" evidence="6">
    <location>
        <begin position="16"/>
        <end position="33"/>
    </location>
</feature>
<evidence type="ECO:0000313" key="7">
    <source>
        <dbReference type="EMBL" id="PAE90981.1"/>
    </source>
</evidence>
<proteinExistence type="inferred from homology"/>
<keyword evidence="3 6" id="KW-0812">Transmembrane</keyword>
<evidence type="ECO:0000256" key="6">
    <source>
        <dbReference type="SAM" id="Phobius"/>
    </source>
</evidence>
<evidence type="ECO:0000313" key="8">
    <source>
        <dbReference type="Proteomes" id="UP000216207"/>
    </source>
</evidence>
<protein>
    <submittedName>
        <fullName evidence="7">AI-2E family transporter</fullName>
    </submittedName>
</protein>
<accession>A0A268P5M9</accession>
<dbReference type="EMBL" id="NPCC01000001">
    <property type="protein sequence ID" value="PAE90981.1"/>
    <property type="molecule type" value="Genomic_DNA"/>
</dbReference>
<keyword evidence="4 6" id="KW-1133">Transmembrane helix</keyword>
<evidence type="ECO:0000256" key="1">
    <source>
        <dbReference type="ARBA" id="ARBA00004141"/>
    </source>
</evidence>
<organism evidence="7 8">
    <name type="scientific">Shouchella clausii</name>
    <name type="common">Alkalihalobacillus clausii</name>
    <dbReference type="NCBI Taxonomy" id="79880"/>
    <lineage>
        <taxon>Bacteria</taxon>
        <taxon>Bacillati</taxon>
        <taxon>Bacillota</taxon>
        <taxon>Bacilli</taxon>
        <taxon>Bacillales</taxon>
        <taxon>Bacillaceae</taxon>
        <taxon>Shouchella</taxon>
    </lineage>
</organism>
<feature type="transmembrane region" description="Helical" evidence="6">
    <location>
        <begin position="73"/>
        <end position="94"/>
    </location>
</feature>
<dbReference type="Proteomes" id="UP000216207">
    <property type="component" value="Unassembled WGS sequence"/>
</dbReference>
<evidence type="ECO:0000256" key="2">
    <source>
        <dbReference type="ARBA" id="ARBA00009773"/>
    </source>
</evidence>
<feature type="transmembrane region" description="Helical" evidence="6">
    <location>
        <begin position="221"/>
        <end position="238"/>
    </location>
</feature>
<sequence>MKRERLQTDVLKWTKYLLIVLLLLLVGQVVLFLRPVWDILATLLGPLCVAFVSAYLLHPIVEWFVRLGLPRALATFMLFLAFILAIAAMLFWGLPALAAQVKEAMDVLPGQLAEVKKSLLNLQRTAENLPNPLDDHVGEWSVKIESFAKAGLDQIEQVVIRMLQSFMTWIVVPFLVFYLLKDYELLKRVAFYLTPRKWRKGLTAYANDVDRTFGSYVRGQLLVAFCVGVLSTVALWILGVPYPIVLGFFVGATDFIPYFGAIIGAIPAVGAALLESTTLGLYTVIALVIIQQIEGNLLSPVIVGRTVHLHPMIIIIALLIGVEAGGIVGLLIAVPVAAILKVTVVHIRQSIKGDIQHD</sequence>
<keyword evidence="5 6" id="KW-0472">Membrane</keyword>